<evidence type="ECO:0000256" key="7">
    <source>
        <dbReference type="ARBA" id="ARBA00023291"/>
    </source>
</evidence>
<evidence type="ECO:0000256" key="6">
    <source>
        <dbReference type="ARBA" id="ARBA00023014"/>
    </source>
</evidence>
<sequence>MKLPGSGPRVSVDNDRCELYGICAMEAPGLFDLGRDGRLRFRKRLLDPEDMTQAIAAARVCPMQAVVLRGELDG</sequence>
<evidence type="ECO:0000313" key="8">
    <source>
        <dbReference type="EMBL" id="WIX78333.1"/>
    </source>
</evidence>
<keyword evidence="2" id="KW-0813">Transport</keyword>
<dbReference type="RefSeq" id="WP_285969054.1">
    <property type="nucleotide sequence ID" value="NZ_CP127294.1"/>
</dbReference>
<dbReference type="EMBL" id="CP127294">
    <property type="protein sequence ID" value="WIX78333.1"/>
    <property type="molecule type" value="Genomic_DNA"/>
</dbReference>
<dbReference type="PANTHER" id="PTHR36923">
    <property type="entry name" value="FERREDOXIN"/>
    <property type="match status" value="1"/>
</dbReference>
<proteinExistence type="predicted"/>
<keyword evidence="4" id="KW-0249">Electron transport</keyword>
<evidence type="ECO:0000256" key="3">
    <source>
        <dbReference type="ARBA" id="ARBA00022723"/>
    </source>
</evidence>
<keyword evidence="7" id="KW-0003">3Fe-4S</keyword>
<reference evidence="8 9" key="1">
    <citation type="submission" date="2023-06" db="EMBL/GenBank/DDBJ databases">
        <authorList>
            <person name="Oyuntsetseg B."/>
            <person name="Kim S.B."/>
        </authorList>
    </citation>
    <scope>NUCLEOTIDE SEQUENCE [LARGE SCALE GENOMIC DNA]</scope>
    <source>
        <strain evidence="8 9">2-15</strain>
    </source>
</reference>
<keyword evidence="6" id="KW-0411">Iron-sulfur</keyword>
<evidence type="ECO:0000256" key="4">
    <source>
        <dbReference type="ARBA" id="ARBA00022982"/>
    </source>
</evidence>
<accession>A0A9Y2IGV4</accession>
<dbReference type="Proteomes" id="UP001236014">
    <property type="component" value="Chromosome"/>
</dbReference>
<dbReference type="AlphaFoldDB" id="A0A9Y2IGV4"/>
<evidence type="ECO:0000313" key="9">
    <source>
        <dbReference type="Proteomes" id="UP001236014"/>
    </source>
</evidence>
<dbReference type="GO" id="GO:0046872">
    <property type="term" value="F:metal ion binding"/>
    <property type="evidence" value="ECO:0007669"/>
    <property type="project" value="UniProtKB-KW"/>
</dbReference>
<dbReference type="InterPro" id="IPR051269">
    <property type="entry name" value="Fe-S_cluster_ET"/>
</dbReference>
<dbReference type="SUPFAM" id="SSF54862">
    <property type="entry name" value="4Fe-4S ferredoxins"/>
    <property type="match status" value="1"/>
</dbReference>
<dbReference type="KEGG" id="acab:QRX50_44400"/>
<evidence type="ECO:0000256" key="2">
    <source>
        <dbReference type="ARBA" id="ARBA00022448"/>
    </source>
</evidence>
<dbReference type="Gene3D" id="3.30.70.20">
    <property type="match status" value="1"/>
</dbReference>
<organism evidence="8 9">
    <name type="scientific">Amycolatopsis carbonis</name>
    <dbReference type="NCBI Taxonomy" id="715471"/>
    <lineage>
        <taxon>Bacteria</taxon>
        <taxon>Bacillati</taxon>
        <taxon>Actinomycetota</taxon>
        <taxon>Actinomycetes</taxon>
        <taxon>Pseudonocardiales</taxon>
        <taxon>Pseudonocardiaceae</taxon>
        <taxon>Amycolatopsis</taxon>
    </lineage>
</organism>
<evidence type="ECO:0000256" key="5">
    <source>
        <dbReference type="ARBA" id="ARBA00023004"/>
    </source>
</evidence>
<evidence type="ECO:0000256" key="1">
    <source>
        <dbReference type="ARBA" id="ARBA00001927"/>
    </source>
</evidence>
<keyword evidence="3" id="KW-0479">Metal-binding</keyword>
<dbReference type="Pfam" id="PF13459">
    <property type="entry name" value="Fer4_15"/>
    <property type="match status" value="1"/>
</dbReference>
<keyword evidence="5" id="KW-0408">Iron</keyword>
<dbReference type="PANTHER" id="PTHR36923:SF3">
    <property type="entry name" value="FERREDOXIN"/>
    <property type="match status" value="1"/>
</dbReference>
<dbReference type="GO" id="GO:0051538">
    <property type="term" value="F:3 iron, 4 sulfur cluster binding"/>
    <property type="evidence" value="ECO:0007669"/>
    <property type="project" value="UniProtKB-KW"/>
</dbReference>
<comment type="cofactor">
    <cofactor evidence="1">
        <name>[3Fe-4S] cluster</name>
        <dbReference type="ChEBI" id="CHEBI:21137"/>
    </cofactor>
</comment>
<gene>
    <name evidence="8" type="ORF">QRX50_44400</name>
</gene>
<keyword evidence="9" id="KW-1185">Reference proteome</keyword>
<protein>
    <submittedName>
        <fullName evidence="8">Ferredoxin</fullName>
    </submittedName>
</protein>
<name>A0A9Y2IGV4_9PSEU</name>